<evidence type="ECO:0000313" key="12">
    <source>
        <dbReference type="Proteomes" id="UP000001744"/>
    </source>
</evidence>
<keyword evidence="12" id="KW-1185">Reference proteome</keyword>
<comment type="similarity">
    <text evidence="2">Belongs to the amino acid-polyamine-organocation (APC) superfamily.</text>
</comment>
<dbReference type="PIRSF" id="PIRSF006060">
    <property type="entry name" value="AA_transporter"/>
    <property type="match status" value="1"/>
</dbReference>
<feature type="transmembrane region" description="Helical" evidence="9">
    <location>
        <begin position="288"/>
        <end position="305"/>
    </location>
</feature>
<feature type="region of interest" description="Disordered" evidence="8">
    <location>
        <begin position="564"/>
        <end position="584"/>
    </location>
</feature>
<evidence type="ECO:0000256" key="8">
    <source>
        <dbReference type="SAM" id="MobiDB-lite"/>
    </source>
</evidence>
<evidence type="ECO:0000256" key="4">
    <source>
        <dbReference type="ARBA" id="ARBA00022692"/>
    </source>
</evidence>
<dbReference type="Pfam" id="PF13520">
    <property type="entry name" value="AA_permease_2"/>
    <property type="match status" value="1"/>
</dbReference>
<evidence type="ECO:0000313" key="10">
    <source>
        <dbReference type="EMBL" id="EEB09467.1"/>
    </source>
</evidence>
<accession>B6K7G3</accession>
<feature type="transmembrane region" description="Helical" evidence="9">
    <location>
        <begin position="326"/>
        <end position="346"/>
    </location>
</feature>
<feature type="transmembrane region" description="Helical" evidence="9">
    <location>
        <begin position="228"/>
        <end position="250"/>
    </location>
</feature>
<evidence type="ECO:0000313" key="11">
    <source>
        <dbReference type="JaponicusDB" id="SJAG_04673"/>
    </source>
</evidence>
<feature type="transmembrane region" description="Helical" evidence="9">
    <location>
        <begin position="461"/>
        <end position="480"/>
    </location>
</feature>
<dbReference type="GO" id="GO:0015812">
    <property type="term" value="P:gamma-aminobutyric acid transport"/>
    <property type="evidence" value="ECO:0000318"/>
    <property type="project" value="GO_Central"/>
</dbReference>
<evidence type="ECO:0000256" key="6">
    <source>
        <dbReference type="ARBA" id="ARBA00022989"/>
    </source>
</evidence>
<evidence type="ECO:0000256" key="9">
    <source>
        <dbReference type="SAM" id="Phobius"/>
    </source>
</evidence>
<dbReference type="JaponicusDB" id="SJAG_04673">
    <property type="gene designation" value="thi9"/>
</dbReference>
<dbReference type="GO" id="GO:0032178">
    <property type="term" value="C:medial membrane band"/>
    <property type="evidence" value="ECO:0007669"/>
    <property type="project" value="EnsemblFungi"/>
</dbReference>
<dbReference type="GeneID" id="7051465"/>
<dbReference type="GO" id="GO:0031520">
    <property type="term" value="C:plasma membrane of cell tip"/>
    <property type="evidence" value="ECO:0007669"/>
    <property type="project" value="EnsemblFungi"/>
</dbReference>
<proteinExistence type="inferred from homology"/>
<name>B6K7G3_SCHJY</name>
<dbReference type="eggNOG" id="KOG1289">
    <property type="taxonomic scope" value="Eukaryota"/>
</dbReference>
<reference evidence="10 12" key="1">
    <citation type="journal article" date="2011" name="Science">
        <title>Comparative functional genomics of the fission yeasts.</title>
        <authorList>
            <person name="Rhind N."/>
            <person name="Chen Z."/>
            <person name="Yassour M."/>
            <person name="Thompson D.A."/>
            <person name="Haas B.J."/>
            <person name="Habib N."/>
            <person name="Wapinski I."/>
            <person name="Roy S."/>
            <person name="Lin M.F."/>
            <person name="Heiman D.I."/>
            <person name="Young S.K."/>
            <person name="Furuya K."/>
            <person name="Guo Y."/>
            <person name="Pidoux A."/>
            <person name="Chen H.M."/>
            <person name="Robbertse B."/>
            <person name="Goldberg J.M."/>
            <person name="Aoki K."/>
            <person name="Bayne E.H."/>
            <person name="Berlin A.M."/>
            <person name="Desjardins C.A."/>
            <person name="Dobbs E."/>
            <person name="Dukaj L."/>
            <person name="Fan L."/>
            <person name="FitzGerald M.G."/>
            <person name="French C."/>
            <person name="Gujja S."/>
            <person name="Hansen K."/>
            <person name="Keifenheim D."/>
            <person name="Levin J.Z."/>
            <person name="Mosher R.A."/>
            <person name="Mueller C.A."/>
            <person name="Pfiffner J."/>
            <person name="Priest M."/>
            <person name="Russ C."/>
            <person name="Smialowska A."/>
            <person name="Swoboda P."/>
            <person name="Sykes S.M."/>
            <person name="Vaughn M."/>
            <person name="Vengrova S."/>
            <person name="Yoder R."/>
            <person name="Zeng Q."/>
            <person name="Allshire R."/>
            <person name="Baulcombe D."/>
            <person name="Birren B.W."/>
            <person name="Brown W."/>
            <person name="Ekwall K."/>
            <person name="Kellis M."/>
            <person name="Leatherwood J."/>
            <person name="Levin H."/>
            <person name="Margalit H."/>
            <person name="Martienssen R."/>
            <person name="Nieduszynski C.A."/>
            <person name="Spatafora J.W."/>
            <person name="Friedman N."/>
            <person name="Dalgaard J.Z."/>
            <person name="Baumann P."/>
            <person name="Niki H."/>
            <person name="Regev A."/>
            <person name="Nusbaum C."/>
        </authorList>
    </citation>
    <scope>NUCLEOTIDE SEQUENCE [LARGE SCALE GENOMIC DNA]</scope>
    <source>
        <strain evidence="12">yFS275 / FY16936</strain>
    </source>
</reference>
<evidence type="ECO:0000256" key="1">
    <source>
        <dbReference type="ARBA" id="ARBA00004141"/>
    </source>
</evidence>
<dbReference type="HOGENOM" id="CLU_004495_7_1_1"/>
<evidence type="ECO:0000256" key="3">
    <source>
        <dbReference type="ARBA" id="ARBA00022448"/>
    </source>
</evidence>
<dbReference type="PANTHER" id="PTHR45649:SF13">
    <property type="entry name" value="THIAMINE TRANSPORTER THI9"/>
    <property type="match status" value="1"/>
</dbReference>
<dbReference type="VEuPathDB" id="FungiDB:SJAG_04673"/>
<feature type="transmembrane region" description="Helical" evidence="9">
    <location>
        <begin position="381"/>
        <end position="402"/>
    </location>
</feature>
<dbReference type="Gene3D" id="1.20.1740.10">
    <property type="entry name" value="Amino acid/polyamine transporter I"/>
    <property type="match status" value="1"/>
</dbReference>
<feature type="transmembrane region" description="Helical" evidence="9">
    <location>
        <begin position="202"/>
        <end position="221"/>
    </location>
</feature>
<feature type="transmembrane region" description="Helical" evidence="9">
    <location>
        <begin position="436"/>
        <end position="455"/>
    </location>
</feature>
<dbReference type="GO" id="GO:0140125">
    <property type="term" value="P:thiamine import across plasma membrane"/>
    <property type="evidence" value="ECO:0007669"/>
    <property type="project" value="EnsemblFungi"/>
</dbReference>
<feature type="compositionally biased region" description="Polar residues" evidence="8">
    <location>
        <begin position="30"/>
        <end position="48"/>
    </location>
</feature>
<gene>
    <name evidence="11" type="primary">thi9</name>
    <name evidence="10" type="ORF">SJAG_04673</name>
</gene>
<comment type="subcellular location">
    <subcellularLocation>
        <location evidence="1">Membrane</location>
        <topology evidence="1">Multi-pass membrane protein</topology>
    </subcellularLocation>
</comment>
<dbReference type="STRING" id="402676.B6K7G3"/>
<dbReference type="EMBL" id="KE651168">
    <property type="protein sequence ID" value="EEB09467.1"/>
    <property type="molecule type" value="Genomic_DNA"/>
</dbReference>
<feature type="transmembrane region" description="Helical" evidence="9">
    <location>
        <begin position="526"/>
        <end position="548"/>
    </location>
</feature>
<dbReference type="GO" id="GO:0034216">
    <property type="term" value="F:high-affinity thiamine:proton symporter activity"/>
    <property type="evidence" value="ECO:0007669"/>
    <property type="project" value="EnsemblFungi"/>
</dbReference>
<keyword evidence="5" id="KW-0029">Amino-acid transport</keyword>
<dbReference type="PANTHER" id="PTHR45649">
    <property type="entry name" value="AMINO-ACID PERMEASE BAT1"/>
    <property type="match status" value="1"/>
</dbReference>
<evidence type="ECO:0000256" key="5">
    <source>
        <dbReference type="ARBA" id="ARBA00022970"/>
    </source>
</evidence>
<organism evidence="10 12">
    <name type="scientific">Schizosaccharomyces japonicus (strain yFS275 / FY16936)</name>
    <name type="common">Fission yeast</name>
    <dbReference type="NCBI Taxonomy" id="402676"/>
    <lineage>
        <taxon>Eukaryota</taxon>
        <taxon>Fungi</taxon>
        <taxon>Dikarya</taxon>
        <taxon>Ascomycota</taxon>
        <taxon>Taphrinomycotina</taxon>
        <taxon>Schizosaccharomycetes</taxon>
        <taxon>Schizosaccharomycetales</taxon>
        <taxon>Schizosaccharomycetaceae</taxon>
        <taxon>Schizosaccharomyces</taxon>
    </lineage>
</organism>
<dbReference type="OrthoDB" id="10054429at2759"/>
<keyword evidence="6 9" id="KW-1133">Transmembrane helix</keyword>
<keyword evidence="3" id="KW-0813">Transport</keyword>
<dbReference type="InterPro" id="IPR002293">
    <property type="entry name" value="AA/rel_permease1"/>
</dbReference>
<feature type="region of interest" description="Disordered" evidence="8">
    <location>
        <begin position="1"/>
        <end position="51"/>
    </location>
</feature>
<dbReference type="GO" id="GO:0015185">
    <property type="term" value="F:gamma-aminobutyric acid transmembrane transporter activity"/>
    <property type="evidence" value="ECO:0000318"/>
    <property type="project" value="GO_Central"/>
</dbReference>
<keyword evidence="4 9" id="KW-0812">Transmembrane</keyword>
<keyword evidence="7 9" id="KW-0472">Membrane</keyword>
<feature type="transmembrane region" description="Helical" evidence="9">
    <location>
        <begin position="110"/>
        <end position="140"/>
    </location>
</feature>
<dbReference type="RefSeq" id="XP_002175760.1">
    <property type="nucleotide sequence ID" value="XM_002175724.2"/>
</dbReference>
<feature type="transmembrane region" description="Helical" evidence="9">
    <location>
        <begin position="500"/>
        <end position="520"/>
    </location>
</feature>
<evidence type="ECO:0000256" key="2">
    <source>
        <dbReference type="ARBA" id="ARBA00009523"/>
    </source>
</evidence>
<dbReference type="OMA" id="AFMSTYN"/>
<feature type="transmembrane region" description="Helical" evidence="9">
    <location>
        <begin position="70"/>
        <end position="90"/>
    </location>
</feature>
<evidence type="ECO:0000256" key="7">
    <source>
        <dbReference type="ARBA" id="ARBA00023136"/>
    </source>
</evidence>
<dbReference type="AlphaFoldDB" id="B6K7G3"/>
<sequence>MSFRAAGDVAARGSFDAGGASSPEKDQASAIVTPSILENNGSQGTPSYSEMDEDEAQLKKLGYKPILHRSFALFESFAATFAALDVVGGVRLTMATGISFAGPASYWSSFVITAVCSIITAAVLAEVCSALPASGSIYLWAAESGGKVFGRFLSFLVAWWSTTAWTTFVASMCQSTMNFVFAEVSVFNGSYKTDVSDVKFRAVQWITSEVVLLFVILLNYVPPRLYKLLFRISMAIIAIDYILNIVWVPIATSKKDYGFRSAKWVFTQTYYNYAGTMDDAGTKPVPKGWQWCLTYFATAGILCGYDASGHIAEETKNASVKAARGLFWSTVVSAVCAFSLIIMFLFCMPPDTTFFDLIYSATSTQPVVNLYAYMLGRGGHVVMNVICIIELFMNAVVSVLACSRLVFAVARDGVLPFSSWIGQVDKNGQPRNAITVIYICSCILLCSILPSNVAFTSLVSAAGAPSFAAYTLIAFGRLFLSRNNFPKGKWDLGILKKPFYFVAMIFNAFAFIVNVSPYSYPVKASNFNYAIVIMAIVSICAVLCTIFIPRSKWLATRSPQDGYVVPHGPQESPVQVNEKGQWEK</sequence>
<dbReference type="Proteomes" id="UP000001744">
    <property type="component" value="Unassembled WGS sequence"/>
</dbReference>
<feature type="transmembrane region" description="Helical" evidence="9">
    <location>
        <begin position="152"/>
        <end position="182"/>
    </location>
</feature>
<protein>
    <submittedName>
        <fullName evidence="10">Thiamine transporter Thi9</fullName>
    </submittedName>
</protein>